<feature type="compositionally biased region" description="Acidic residues" evidence="23">
    <location>
        <begin position="624"/>
        <end position="634"/>
    </location>
</feature>
<dbReference type="eggNOG" id="ENOG502QRS6">
    <property type="taxonomic scope" value="Eukaryota"/>
</dbReference>
<protein>
    <recommendedName>
        <fullName evidence="7">Death domain-associated protein 6</fullName>
    </recommendedName>
    <alternativeName>
        <fullName evidence="22">Daxx</fullName>
    </alternativeName>
</protein>
<dbReference type="GO" id="GO:0003713">
    <property type="term" value="F:transcription coactivator activity"/>
    <property type="evidence" value="ECO:0007669"/>
    <property type="project" value="TreeGrafter"/>
</dbReference>
<evidence type="ECO:0000256" key="9">
    <source>
        <dbReference type="ARBA" id="ARBA00022490"/>
    </source>
</evidence>
<feature type="region of interest" description="Disordered" evidence="23">
    <location>
        <begin position="474"/>
        <end position="795"/>
    </location>
</feature>
<evidence type="ECO:0000259" key="25">
    <source>
        <dbReference type="Pfam" id="PF20920"/>
    </source>
</evidence>
<feature type="domain" description="Daxx histone-binding" evidence="25">
    <location>
        <begin position="386"/>
        <end position="470"/>
    </location>
</feature>
<evidence type="ECO:0000256" key="2">
    <source>
        <dbReference type="ARBA" id="ARBA00004496"/>
    </source>
</evidence>
<dbReference type="PANTHER" id="PTHR12766">
    <property type="entry name" value="DEATH DOMAIN-ASSOCIATED PROTEIN 6 DAXX"/>
    <property type="match status" value="1"/>
</dbReference>
<gene>
    <name evidence="26" type="ORF">EGM_13494</name>
</gene>
<dbReference type="GO" id="GO:0006334">
    <property type="term" value="P:nucleosome assembly"/>
    <property type="evidence" value="ECO:0007669"/>
    <property type="project" value="TreeGrafter"/>
</dbReference>
<dbReference type="GO" id="GO:0003714">
    <property type="term" value="F:transcription corepressor activity"/>
    <property type="evidence" value="ECO:0007669"/>
    <property type="project" value="TreeGrafter"/>
</dbReference>
<dbReference type="InterPro" id="IPR046378">
    <property type="entry name" value="DAXX_histone-bd"/>
</dbReference>
<keyword evidence="16" id="KW-0805">Transcription regulation</keyword>
<feature type="compositionally biased region" description="Acidic residues" evidence="23">
    <location>
        <begin position="505"/>
        <end position="562"/>
    </location>
</feature>
<evidence type="ECO:0000256" key="4">
    <source>
        <dbReference type="ARBA" id="ARBA00004604"/>
    </source>
</evidence>
<keyword evidence="13" id="KW-0053">Apoptosis</keyword>
<evidence type="ECO:0000256" key="10">
    <source>
        <dbReference type="ARBA" id="ARBA00022491"/>
    </source>
</evidence>
<feature type="region of interest" description="Disordered" evidence="23">
    <location>
        <begin position="106"/>
        <end position="145"/>
    </location>
</feature>
<keyword evidence="19" id="KW-0143">Chaperone</keyword>
<dbReference type="GO" id="GO:0005730">
    <property type="term" value="C:nucleolus"/>
    <property type="evidence" value="ECO:0007669"/>
    <property type="project" value="UniProtKB-SubCell"/>
</dbReference>
<keyword evidence="12" id="KW-0597">Phosphoprotein</keyword>
<proteinExistence type="inferred from homology"/>
<organism>
    <name type="scientific">Macaca fascicularis</name>
    <name type="common">Crab-eating macaque</name>
    <name type="synonym">Cynomolgus monkey</name>
    <dbReference type="NCBI Taxonomy" id="9541"/>
    <lineage>
        <taxon>Eukaryota</taxon>
        <taxon>Metazoa</taxon>
        <taxon>Chordata</taxon>
        <taxon>Craniata</taxon>
        <taxon>Vertebrata</taxon>
        <taxon>Euteleostomi</taxon>
        <taxon>Mammalia</taxon>
        <taxon>Eutheria</taxon>
        <taxon>Euarchontoglires</taxon>
        <taxon>Primates</taxon>
        <taxon>Haplorrhini</taxon>
        <taxon>Catarrhini</taxon>
        <taxon>Cercopithecidae</taxon>
        <taxon>Cercopithecinae</taxon>
        <taxon>Macaca</taxon>
    </lineage>
</organism>
<dbReference type="GO" id="GO:0006915">
    <property type="term" value="P:apoptotic process"/>
    <property type="evidence" value="ECO:0007669"/>
    <property type="project" value="UniProtKB-KW"/>
</dbReference>
<keyword evidence="9" id="KW-0963">Cytoplasm</keyword>
<keyword evidence="14" id="KW-0832">Ubl conjugation</keyword>
<evidence type="ECO:0000256" key="1">
    <source>
        <dbReference type="ARBA" id="ARBA00004322"/>
    </source>
</evidence>
<dbReference type="Gene3D" id="1.10.8.810">
    <property type="entry name" value="Daxx helical bundle domain"/>
    <property type="match status" value="1"/>
</dbReference>
<dbReference type="GO" id="GO:0005737">
    <property type="term" value="C:cytoplasm"/>
    <property type="evidence" value="ECO:0007669"/>
    <property type="project" value="UniProtKB-SubCell"/>
</dbReference>
<evidence type="ECO:0000256" key="3">
    <source>
        <dbReference type="ARBA" id="ARBA00004584"/>
    </source>
</evidence>
<evidence type="ECO:0000256" key="15">
    <source>
        <dbReference type="ARBA" id="ARBA00022853"/>
    </source>
</evidence>
<evidence type="ECO:0000256" key="14">
    <source>
        <dbReference type="ARBA" id="ARBA00022843"/>
    </source>
</evidence>
<feature type="compositionally biased region" description="Basic and acidic residues" evidence="23">
    <location>
        <begin position="723"/>
        <end position="733"/>
    </location>
</feature>
<dbReference type="GO" id="GO:0042981">
    <property type="term" value="P:regulation of apoptotic process"/>
    <property type="evidence" value="ECO:0007669"/>
    <property type="project" value="TreeGrafter"/>
</dbReference>
<dbReference type="EMBL" id="CM001279">
    <property type="protein sequence ID" value="EHH52952.1"/>
    <property type="molecule type" value="Genomic_DNA"/>
</dbReference>
<feature type="compositionally biased region" description="Low complexity" evidence="23">
    <location>
        <begin position="746"/>
        <end position="756"/>
    </location>
</feature>
<evidence type="ECO:0000256" key="13">
    <source>
        <dbReference type="ARBA" id="ARBA00022703"/>
    </source>
</evidence>
<sequence length="824" mass="90051">MAAPSCFGTPGFGETNSDLEDRADYVGGTGGVRGAGLRPLPATGSLVPYDNMAALSCMQAETLLLPVRSGACAGILKSPPLPPSGGFDSPMATANSIIVLDDDDEDEAAAQPGPSHPLPSTASPGAEAPSSSEPHGARGSSSSGGKKCYKLENEKLFQEFLELCKTQTADHPEVVPFLSNRQQRAHSLFLASAEFCNILSRVLSRAQSRPSKLYVYINELCTVLKAHSAKKKLNLAPAATTSNEPSGNNPPTHLSLDPTNAENTASQAPRTRGSRRQIQRLEQLLALYVAEIRRLQEKELDLSELDDPDSTYLQEARLKRKLIRLFGRLCELKDCSSLTGRVIEQRITYRGTRYPEVNRRIERLINKPGPDTFPDYGDVLRAVEKAAARHSLGLPRQQLQLMAQDAFRDVGIRLQERRHLDLIYNFGCHLTDDYRPGIDPALSDPVLARRLRENRSLAMSRLDEVISKYAMLQDKSEEGERKKRRARLQGTSSHSEDTPASLDSAETDDEEDEESDEEEEEEEDEEEEEEEEEEATDSEEEEDLEQMQEGQEDDEEEEEEEEAAGKDGDGSPMSSPQISTEKNLEPGKQISRSSGEQQNKVSPLLLSEEPLAPSSIDAESNGEQPEELTLEEESPVSQLFELEIEALPLDTPSSVEMDISSSRKQSEEPFTTVLENGAGMVSSTSFNGGVSPHNWGDSGPPCKKSRKEKKQTGSGPLGNSYVERQRSVHEKNGKKICTLPSPPSPLASLAPVADSSTRVDSPSHGLVTSSLCIPSPAQLSQTPQTQPPRPSTYKISDSLSLTSLQTSVATQCDPEEIIVLSDSD</sequence>
<keyword evidence="10" id="KW-0678">Repressor</keyword>
<evidence type="ECO:0000256" key="16">
    <source>
        <dbReference type="ARBA" id="ARBA00023015"/>
    </source>
</evidence>
<reference evidence="26" key="1">
    <citation type="journal article" date="2011" name="Nat. Biotechnol.">
        <title>Genome sequencing and comparison of two nonhuman primate animal models, the cynomolgus and Chinese rhesus macaques.</title>
        <authorList>
            <person name="Yan G."/>
            <person name="Zhang G."/>
            <person name="Fang X."/>
            <person name="Zhang Y."/>
            <person name="Li C."/>
            <person name="Ling F."/>
            <person name="Cooper D.N."/>
            <person name="Li Q."/>
            <person name="Li Y."/>
            <person name="van Gool A.J."/>
            <person name="Du H."/>
            <person name="Chen J."/>
            <person name="Chen R."/>
            <person name="Zhang P."/>
            <person name="Huang Z."/>
            <person name="Thompson J.R."/>
            <person name="Meng Y."/>
            <person name="Bai Y."/>
            <person name="Wang J."/>
            <person name="Zhuo M."/>
            <person name="Wang T."/>
            <person name="Huang Y."/>
            <person name="Wei L."/>
            <person name="Li J."/>
            <person name="Wang Z."/>
            <person name="Hu H."/>
            <person name="Yang P."/>
            <person name="Le L."/>
            <person name="Stenson P.D."/>
            <person name="Li B."/>
            <person name="Liu X."/>
            <person name="Ball E.V."/>
            <person name="An N."/>
            <person name="Huang Q."/>
            <person name="Zhang Y."/>
            <person name="Fan W."/>
            <person name="Zhang X."/>
            <person name="Li Y."/>
            <person name="Wang W."/>
            <person name="Katze M.G."/>
            <person name="Su B."/>
            <person name="Nielsen R."/>
            <person name="Yang H."/>
            <person name="Wang J."/>
            <person name="Wang X."/>
            <person name="Wang J."/>
        </authorList>
    </citation>
    <scope>NUCLEOTIDE SEQUENCE [LARGE SCALE GENOMIC DNA]</scope>
    <source>
        <strain evidence="26">CE-4</strain>
    </source>
</reference>
<evidence type="ECO:0000256" key="12">
    <source>
        <dbReference type="ARBA" id="ARBA00022553"/>
    </source>
</evidence>
<evidence type="ECO:0000259" key="24">
    <source>
        <dbReference type="Pfam" id="PF03344"/>
    </source>
</evidence>
<evidence type="ECO:0000256" key="22">
    <source>
        <dbReference type="ARBA" id="ARBA00029641"/>
    </source>
</evidence>
<dbReference type="AlphaFoldDB" id="G7P2T1"/>
<evidence type="ECO:0000256" key="20">
    <source>
        <dbReference type="ARBA" id="ARBA00023242"/>
    </source>
</evidence>
<dbReference type="GO" id="GO:0016605">
    <property type="term" value="C:PML body"/>
    <property type="evidence" value="ECO:0007669"/>
    <property type="project" value="UniProtKB-SubCell"/>
</dbReference>
<dbReference type="Gene3D" id="1.20.58.2170">
    <property type="match status" value="1"/>
</dbReference>
<keyword evidence="8" id="KW-0158">Chromosome</keyword>
<comment type="subcellular location">
    <subcellularLocation>
        <location evidence="3">Chromosome</location>
        <location evidence="3">Centromere</location>
    </subcellularLocation>
    <subcellularLocation>
        <location evidence="2">Cytoplasm</location>
    </subcellularLocation>
    <subcellularLocation>
        <location evidence="1">Nucleus</location>
        <location evidence="1">PML body</location>
    </subcellularLocation>
    <subcellularLocation>
        <location evidence="4">Nucleus</location>
        <location evidence="4">Nucleolus</location>
    </subcellularLocation>
    <subcellularLocation>
        <location evidence="5">Nucleus</location>
        <location evidence="5">Nucleoplasm</location>
    </subcellularLocation>
</comment>
<feature type="region of interest" description="Disordered" evidence="23">
    <location>
        <begin position="1"/>
        <end position="24"/>
    </location>
</feature>
<evidence type="ECO:0000256" key="21">
    <source>
        <dbReference type="ARBA" id="ARBA00023328"/>
    </source>
</evidence>
<evidence type="ECO:0000256" key="5">
    <source>
        <dbReference type="ARBA" id="ARBA00004642"/>
    </source>
</evidence>
<evidence type="ECO:0000256" key="23">
    <source>
        <dbReference type="SAM" id="MobiDB-lite"/>
    </source>
</evidence>
<dbReference type="PANTHER" id="PTHR12766:SF7">
    <property type="entry name" value="DEATH DOMAIN-ASSOCIATED PROTEIN 6"/>
    <property type="match status" value="1"/>
</dbReference>
<dbReference type="InterPro" id="IPR046426">
    <property type="entry name" value="DAXX_histone-bd_sf"/>
</dbReference>
<dbReference type="FunFam" id="1.20.58.2170:FF:000001">
    <property type="entry name" value="Death domain-associated protein 6"/>
    <property type="match status" value="1"/>
</dbReference>
<dbReference type="GO" id="GO:0042393">
    <property type="term" value="F:histone binding"/>
    <property type="evidence" value="ECO:0007669"/>
    <property type="project" value="InterPro"/>
</dbReference>
<feature type="compositionally biased region" description="Polar residues" evidence="23">
    <location>
        <begin position="572"/>
        <end position="581"/>
    </location>
</feature>
<feature type="compositionally biased region" description="Polar residues" evidence="23">
    <location>
        <begin position="590"/>
        <end position="601"/>
    </location>
</feature>
<evidence type="ECO:0000313" key="26">
    <source>
        <dbReference type="EMBL" id="EHH52952.1"/>
    </source>
</evidence>
<dbReference type="Proteomes" id="UP000009130">
    <property type="component" value="Chromosome 4"/>
</dbReference>
<evidence type="ECO:0000256" key="19">
    <source>
        <dbReference type="ARBA" id="ARBA00023186"/>
    </source>
</evidence>
<feature type="compositionally biased region" description="Low complexity" evidence="23">
    <location>
        <begin position="774"/>
        <end position="784"/>
    </location>
</feature>
<evidence type="ECO:0000256" key="18">
    <source>
        <dbReference type="ARBA" id="ARBA00023163"/>
    </source>
</evidence>
<keyword evidence="20" id="KW-0539">Nucleus</keyword>
<evidence type="ECO:0000256" key="6">
    <source>
        <dbReference type="ARBA" id="ARBA00008592"/>
    </source>
</evidence>
<feature type="compositionally biased region" description="Low complexity" evidence="23">
    <location>
        <begin position="602"/>
        <end position="615"/>
    </location>
</feature>
<evidence type="ECO:0000256" key="17">
    <source>
        <dbReference type="ARBA" id="ARBA00023054"/>
    </source>
</evidence>
<dbReference type="CDD" id="cd13151">
    <property type="entry name" value="DAXX_helical_bundle"/>
    <property type="match status" value="1"/>
</dbReference>
<dbReference type="Pfam" id="PF20920">
    <property type="entry name" value="DAXX_hist_bd"/>
    <property type="match status" value="1"/>
</dbReference>
<keyword evidence="18" id="KW-0804">Transcription</keyword>
<evidence type="ECO:0000256" key="7">
    <source>
        <dbReference type="ARBA" id="ARBA00019298"/>
    </source>
</evidence>
<dbReference type="Pfam" id="PF03344">
    <property type="entry name" value="Daxx"/>
    <property type="match status" value="1"/>
</dbReference>
<feature type="domain" description="Daxx N-terminal Rassf1C-interacting" evidence="24">
    <location>
        <begin position="139"/>
        <end position="235"/>
    </location>
</feature>
<dbReference type="GO" id="GO:0050681">
    <property type="term" value="F:nuclear androgen receptor binding"/>
    <property type="evidence" value="ECO:0007669"/>
    <property type="project" value="TreeGrafter"/>
</dbReference>
<name>G7P2T1_MACFA</name>
<dbReference type="GO" id="GO:0000775">
    <property type="term" value="C:chromosome, centromeric region"/>
    <property type="evidence" value="ECO:0007669"/>
    <property type="project" value="UniProtKB-SubCell"/>
</dbReference>
<keyword evidence="11" id="KW-1017">Isopeptide bond</keyword>
<dbReference type="InterPro" id="IPR038298">
    <property type="entry name" value="Daxx_N_sf"/>
</dbReference>
<evidence type="ECO:0000256" key="8">
    <source>
        <dbReference type="ARBA" id="ARBA00022454"/>
    </source>
</evidence>
<comment type="similarity">
    <text evidence="6">Belongs to the DAXX family.</text>
</comment>
<dbReference type="FunFam" id="1.10.8.810:FF:000001">
    <property type="entry name" value="Death domain-associated protein 6"/>
    <property type="match status" value="1"/>
</dbReference>
<feature type="compositionally biased region" description="Low complexity" evidence="23">
    <location>
        <begin position="119"/>
        <end position="145"/>
    </location>
</feature>
<feature type="region of interest" description="Disordered" evidence="23">
    <location>
        <begin position="237"/>
        <end position="275"/>
    </location>
</feature>
<accession>G7P2T1</accession>
<keyword evidence="15" id="KW-0156">Chromatin regulator</keyword>
<keyword evidence="17" id="KW-0175">Coiled coil</keyword>
<feature type="compositionally biased region" description="Polar residues" evidence="23">
    <location>
        <begin position="651"/>
        <end position="663"/>
    </location>
</feature>
<dbReference type="CDD" id="cd13150">
    <property type="entry name" value="DAXX_histone_binding"/>
    <property type="match status" value="1"/>
</dbReference>
<feature type="compositionally biased region" description="Polar residues" evidence="23">
    <location>
        <begin position="239"/>
        <end position="269"/>
    </location>
</feature>
<evidence type="ECO:0000256" key="11">
    <source>
        <dbReference type="ARBA" id="ARBA00022499"/>
    </source>
</evidence>
<keyword evidence="21" id="KW-0137">Centromere</keyword>
<dbReference type="InterPro" id="IPR031333">
    <property type="entry name" value="Daxx_N"/>
</dbReference>